<dbReference type="RefSeq" id="WP_033536747.1">
    <property type="nucleotide sequence ID" value="NZ_JFHD01000018.1"/>
</dbReference>
<dbReference type="InterPro" id="IPR032694">
    <property type="entry name" value="CopC/D"/>
</dbReference>
<evidence type="ECO:0000256" key="5">
    <source>
        <dbReference type="ARBA" id="ARBA00023136"/>
    </source>
</evidence>
<feature type="transmembrane region" description="Helical" evidence="6">
    <location>
        <begin position="231"/>
        <end position="253"/>
    </location>
</feature>
<evidence type="ECO:0000259" key="7">
    <source>
        <dbReference type="Pfam" id="PF05425"/>
    </source>
</evidence>
<keyword evidence="4 6" id="KW-1133">Transmembrane helix</keyword>
<feature type="transmembrane region" description="Helical" evidence="6">
    <location>
        <begin position="55"/>
        <end position="76"/>
    </location>
</feature>
<name>A0A656QFC8_9BURK</name>
<feature type="domain" description="Copper resistance protein D" evidence="7">
    <location>
        <begin position="203"/>
        <end position="305"/>
    </location>
</feature>
<comment type="subcellular location">
    <subcellularLocation>
        <location evidence="1">Cell membrane</location>
        <topology evidence="1">Multi-pass membrane protein</topology>
    </subcellularLocation>
</comment>
<keyword evidence="9" id="KW-1185">Reference proteome</keyword>
<evidence type="ECO:0000256" key="6">
    <source>
        <dbReference type="SAM" id="Phobius"/>
    </source>
</evidence>
<evidence type="ECO:0000256" key="1">
    <source>
        <dbReference type="ARBA" id="ARBA00004651"/>
    </source>
</evidence>
<feature type="transmembrane region" description="Helical" evidence="6">
    <location>
        <begin position="284"/>
        <end position="306"/>
    </location>
</feature>
<dbReference type="Proteomes" id="UP000027451">
    <property type="component" value="Unassembled WGS sequence"/>
</dbReference>
<accession>A0A656QFC8</accession>
<dbReference type="PANTHER" id="PTHR34820">
    <property type="entry name" value="INNER MEMBRANE PROTEIN YEBZ"/>
    <property type="match status" value="1"/>
</dbReference>
<feature type="transmembrane region" description="Helical" evidence="6">
    <location>
        <begin position="160"/>
        <end position="180"/>
    </location>
</feature>
<proteinExistence type="predicted"/>
<keyword evidence="5 6" id="KW-0472">Membrane</keyword>
<keyword evidence="3 6" id="KW-0812">Transmembrane</keyword>
<evidence type="ECO:0000256" key="4">
    <source>
        <dbReference type="ARBA" id="ARBA00022989"/>
    </source>
</evidence>
<dbReference type="PANTHER" id="PTHR34820:SF4">
    <property type="entry name" value="INNER MEMBRANE PROTEIN YEBZ"/>
    <property type="match status" value="1"/>
</dbReference>
<sequence length="314" mass="33270">MNYGSLDIERLLLMALQNLGLAAMVGALLSAWWLRGPKSDWQVRASAKLALVFRMSAIVALLSSTAGFWVHCALMSETTLLDAWPAVRSMLVKTQFGHIWAIGASLLLCAVVLSFKPTSGAGIPCHPLMWLLIGGVALAKSNAGHPVDAGILSLPVWVDWVHLLAISSWVGMVLMAAYIVSPGMLRARSTELSGGARYVQAMSDAATVALIALFLTGAFNGWRGVSAPENILGSSYGVVLVFKLALVLVAAALGGHNRFFEMPALLASLKGSSSAIQTRQLKRFATVLHIESWVLIGVIAIATVLVSSPLPGTE</sequence>
<dbReference type="GO" id="GO:0005886">
    <property type="term" value="C:plasma membrane"/>
    <property type="evidence" value="ECO:0007669"/>
    <property type="project" value="UniProtKB-SubCell"/>
</dbReference>
<dbReference type="GO" id="GO:0006825">
    <property type="term" value="P:copper ion transport"/>
    <property type="evidence" value="ECO:0007669"/>
    <property type="project" value="InterPro"/>
</dbReference>
<dbReference type="OrthoDB" id="8753116at2"/>
<comment type="caution">
    <text evidence="8">The sequence shown here is derived from an EMBL/GenBank/DDBJ whole genome shotgun (WGS) entry which is preliminary data.</text>
</comment>
<feature type="transmembrane region" description="Helical" evidence="6">
    <location>
        <begin position="201"/>
        <end position="219"/>
    </location>
</feature>
<dbReference type="AlphaFoldDB" id="A0A656QFC8"/>
<protein>
    <submittedName>
        <fullName evidence="8">Copper resistance protein CopD</fullName>
    </submittedName>
</protein>
<keyword evidence="2" id="KW-1003">Cell membrane</keyword>
<organism evidence="8 9">
    <name type="scientific">Caballeronia zhejiangensis</name>
    <dbReference type="NCBI Taxonomy" id="871203"/>
    <lineage>
        <taxon>Bacteria</taxon>
        <taxon>Pseudomonadati</taxon>
        <taxon>Pseudomonadota</taxon>
        <taxon>Betaproteobacteria</taxon>
        <taxon>Burkholderiales</taxon>
        <taxon>Burkholderiaceae</taxon>
        <taxon>Caballeronia</taxon>
    </lineage>
</organism>
<gene>
    <name evidence="8" type="ORF">BG60_10730</name>
</gene>
<feature type="transmembrane region" description="Helical" evidence="6">
    <location>
        <begin position="96"/>
        <end position="115"/>
    </location>
</feature>
<evidence type="ECO:0000313" key="8">
    <source>
        <dbReference type="EMBL" id="KDR28428.1"/>
    </source>
</evidence>
<evidence type="ECO:0000313" key="9">
    <source>
        <dbReference type="Proteomes" id="UP000027451"/>
    </source>
</evidence>
<feature type="transmembrane region" description="Helical" evidence="6">
    <location>
        <begin position="12"/>
        <end position="34"/>
    </location>
</feature>
<dbReference type="Pfam" id="PF05425">
    <property type="entry name" value="CopD"/>
    <property type="match status" value="1"/>
</dbReference>
<dbReference type="EMBL" id="JFHD01000018">
    <property type="protein sequence ID" value="KDR28428.1"/>
    <property type="molecule type" value="Genomic_DNA"/>
</dbReference>
<evidence type="ECO:0000256" key="2">
    <source>
        <dbReference type="ARBA" id="ARBA00022475"/>
    </source>
</evidence>
<evidence type="ECO:0000256" key="3">
    <source>
        <dbReference type="ARBA" id="ARBA00022692"/>
    </source>
</evidence>
<reference evidence="8 9" key="1">
    <citation type="submission" date="2014-03" db="EMBL/GenBank/DDBJ databases">
        <title>Draft Genome Sequences of Four Burkholderia Strains.</title>
        <authorList>
            <person name="Liu X.Y."/>
            <person name="Li C.X."/>
            <person name="Xu J.H."/>
        </authorList>
    </citation>
    <scope>NUCLEOTIDE SEQUENCE [LARGE SCALE GENOMIC DNA]</scope>
    <source>
        <strain evidence="8 9">OP-1</strain>
    </source>
</reference>
<dbReference type="InterPro" id="IPR008457">
    <property type="entry name" value="Cu-R_CopD_dom"/>
</dbReference>